<evidence type="ECO:0000313" key="1">
    <source>
        <dbReference type="EMBL" id="GIY13731.1"/>
    </source>
</evidence>
<comment type="caution">
    <text evidence="1">The sequence shown here is derived from an EMBL/GenBank/DDBJ whole genome shotgun (WGS) entry which is preliminary data.</text>
</comment>
<proteinExistence type="predicted"/>
<keyword evidence="2" id="KW-1185">Reference proteome</keyword>
<dbReference type="EMBL" id="BPLQ01005279">
    <property type="protein sequence ID" value="GIY13731.1"/>
    <property type="molecule type" value="Genomic_DNA"/>
</dbReference>
<dbReference type="Proteomes" id="UP001054837">
    <property type="component" value="Unassembled WGS sequence"/>
</dbReference>
<protein>
    <submittedName>
        <fullName evidence="1">Uncharacterized protein</fullName>
    </submittedName>
</protein>
<name>A0AAV4QZJ4_9ARAC</name>
<sequence length="147" mass="16705">MVIRKILARARSMWEISDGRSHRCLCGDTSAKANEPKKYTQNSFHLPQCTLHSIGAWINRSEHGLTEEIRGYLRRQGLRVTLHQGLQGYGNPRIKRAHIYPKAIHHKLCVGIIGEILIVPFLLPQRLDGVIHLYSGLIGTRGLYPYS</sequence>
<organism evidence="1 2">
    <name type="scientific">Caerostris darwini</name>
    <dbReference type="NCBI Taxonomy" id="1538125"/>
    <lineage>
        <taxon>Eukaryota</taxon>
        <taxon>Metazoa</taxon>
        <taxon>Ecdysozoa</taxon>
        <taxon>Arthropoda</taxon>
        <taxon>Chelicerata</taxon>
        <taxon>Arachnida</taxon>
        <taxon>Araneae</taxon>
        <taxon>Araneomorphae</taxon>
        <taxon>Entelegynae</taxon>
        <taxon>Araneoidea</taxon>
        <taxon>Araneidae</taxon>
        <taxon>Caerostris</taxon>
    </lineage>
</organism>
<dbReference type="AlphaFoldDB" id="A0AAV4QZJ4"/>
<evidence type="ECO:0000313" key="2">
    <source>
        <dbReference type="Proteomes" id="UP001054837"/>
    </source>
</evidence>
<accession>A0AAV4QZJ4</accession>
<gene>
    <name evidence="1" type="ORF">CDAR_311911</name>
</gene>
<reference evidence="1 2" key="1">
    <citation type="submission" date="2021-06" db="EMBL/GenBank/DDBJ databases">
        <title>Caerostris darwini draft genome.</title>
        <authorList>
            <person name="Kono N."/>
            <person name="Arakawa K."/>
        </authorList>
    </citation>
    <scope>NUCLEOTIDE SEQUENCE [LARGE SCALE GENOMIC DNA]</scope>
</reference>